<feature type="transmembrane region" description="Helical" evidence="12">
    <location>
        <begin position="282"/>
        <end position="305"/>
    </location>
</feature>
<keyword evidence="3 12" id="KW-0812">Transmembrane</keyword>
<keyword evidence="8" id="KW-0350">Heme biosynthesis</keyword>
<feature type="transmembrane region" description="Helical" evidence="12">
    <location>
        <begin position="223"/>
        <end position="246"/>
    </location>
</feature>
<organism evidence="13 14">
    <name type="scientific">Kineococcus glutinatus</name>
    <dbReference type="NCBI Taxonomy" id="1070872"/>
    <lineage>
        <taxon>Bacteria</taxon>
        <taxon>Bacillati</taxon>
        <taxon>Actinomycetota</taxon>
        <taxon>Actinomycetes</taxon>
        <taxon>Kineosporiales</taxon>
        <taxon>Kineosporiaceae</taxon>
        <taxon>Kineococcus</taxon>
    </lineage>
</organism>
<evidence type="ECO:0000256" key="3">
    <source>
        <dbReference type="ARBA" id="ARBA00022692"/>
    </source>
</evidence>
<keyword evidence="4" id="KW-0479">Metal-binding</keyword>
<evidence type="ECO:0000256" key="8">
    <source>
        <dbReference type="ARBA" id="ARBA00023133"/>
    </source>
</evidence>
<comment type="subcellular location">
    <subcellularLocation>
        <location evidence="1">Membrane</location>
        <topology evidence="1">Multi-pass membrane protein</topology>
    </subcellularLocation>
</comment>
<keyword evidence="7" id="KW-0408">Iron</keyword>
<evidence type="ECO:0000256" key="1">
    <source>
        <dbReference type="ARBA" id="ARBA00004141"/>
    </source>
</evidence>
<dbReference type="PANTHER" id="PTHR35457">
    <property type="entry name" value="HEME A SYNTHASE"/>
    <property type="match status" value="1"/>
</dbReference>
<keyword evidence="10" id="KW-1015">Disulfide bond</keyword>
<evidence type="ECO:0000256" key="2">
    <source>
        <dbReference type="ARBA" id="ARBA00022475"/>
    </source>
</evidence>
<dbReference type="Pfam" id="PF02628">
    <property type="entry name" value="COX15-CtaA"/>
    <property type="match status" value="1"/>
</dbReference>
<dbReference type="InterPro" id="IPR050450">
    <property type="entry name" value="COX15/CtaA_HemeA_synthase"/>
</dbReference>
<evidence type="ECO:0000313" key="13">
    <source>
        <dbReference type="EMBL" id="GAA4987939.1"/>
    </source>
</evidence>
<evidence type="ECO:0000313" key="14">
    <source>
        <dbReference type="Proteomes" id="UP001501195"/>
    </source>
</evidence>
<feature type="transmembrane region" description="Helical" evidence="12">
    <location>
        <begin position="258"/>
        <end position="276"/>
    </location>
</feature>
<keyword evidence="9 12" id="KW-0472">Membrane</keyword>
<name>A0ABP9I4W8_9ACTN</name>
<evidence type="ECO:0000256" key="10">
    <source>
        <dbReference type="ARBA" id="ARBA00023157"/>
    </source>
</evidence>
<evidence type="ECO:0000256" key="12">
    <source>
        <dbReference type="SAM" id="Phobius"/>
    </source>
</evidence>
<dbReference type="Proteomes" id="UP001501195">
    <property type="component" value="Unassembled WGS sequence"/>
</dbReference>
<comment type="pathway">
    <text evidence="11">Porphyrin-containing compound metabolism.</text>
</comment>
<proteinExistence type="predicted"/>
<sequence length="321" mass="33188">MSTTIRAGTPASTGGAVRGGPVGAWTSRLLAFNVVAESLIVVTGGVVRLTGSGLGCPTWPQCVPGSYVPVVEQEEGFHKYIEFGNRTLTGFVGLVALAALVAVLRARRPDLLRWVAPLLLGILAQALIGGIVVHTDLAPVTVVLHFLVSAVLVAVSTALWMRAREAPGPRRSAVRAEVRHLARFTALVAAVVIVLGTLVTGSGPHSGDADSPSRLPLDPRTVSWLHADVVMAFCGLVIGCVVALRLAGAGRAAQRRGVELLVVTLAQGTIGYVQYFTGLPEVLVAAHMAGACVLVVAVTRLLLALTEPVAAAPRPPAATVS</sequence>
<evidence type="ECO:0000256" key="9">
    <source>
        <dbReference type="ARBA" id="ARBA00023136"/>
    </source>
</evidence>
<feature type="transmembrane region" description="Helical" evidence="12">
    <location>
        <begin position="181"/>
        <end position="203"/>
    </location>
</feature>
<keyword evidence="6" id="KW-0560">Oxidoreductase</keyword>
<accession>A0ABP9I4W8</accession>
<comment type="caution">
    <text evidence="13">The sequence shown here is derived from an EMBL/GenBank/DDBJ whole genome shotgun (WGS) entry which is preliminary data.</text>
</comment>
<evidence type="ECO:0000256" key="6">
    <source>
        <dbReference type="ARBA" id="ARBA00023002"/>
    </source>
</evidence>
<dbReference type="PANTHER" id="PTHR35457:SF1">
    <property type="entry name" value="HEME A SYNTHASE"/>
    <property type="match status" value="1"/>
</dbReference>
<evidence type="ECO:0000256" key="11">
    <source>
        <dbReference type="ARBA" id="ARBA00023444"/>
    </source>
</evidence>
<reference evidence="14" key="1">
    <citation type="journal article" date="2019" name="Int. J. Syst. Evol. Microbiol.">
        <title>The Global Catalogue of Microorganisms (GCM) 10K type strain sequencing project: providing services to taxonomists for standard genome sequencing and annotation.</title>
        <authorList>
            <consortium name="The Broad Institute Genomics Platform"/>
            <consortium name="The Broad Institute Genome Sequencing Center for Infectious Disease"/>
            <person name="Wu L."/>
            <person name="Ma J."/>
        </authorList>
    </citation>
    <scope>NUCLEOTIDE SEQUENCE [LARGE SCALE GENOMIC DNA]</scope>
    <source>
        <strain evidence="14">JCM 18126</strain>
    </source>
</reference>
<feature type="transmembrane region" description="Helical" evidence="12">
    <location>
        <begin position="87"/>
        <end position="104"/>
    </location>
</feature>
<dbReference type="EMBL" id="BAABIL010000448">
    <property type="protein sequence ID" value="GAA4987939.1"/>
    <property type="molecule type" value="Genomic_DNA"/>
</dbReference>
<gene>
    <name evidence="13" type="ORF">GCM10023225_27260</name>
</gene>
<evidence type="ECO:0000256" key="4">
    <source>
        <dbReference type="ARBA" id="ARBA00022723"/>
    </source>
</evidence>
<dbReference type="InterPro" id="IPR003780">
    <property type="entry name" value="COX15/CtaA_fam"/>
</dbReference>
<evidence type="ECO:0000256" key="5">
    <source>
        <dbReference type="ARBA" id="ARBA00022989"/>
    </source>
</evidence>
<dbReference type="RefSeq" id="WP_345713180.1">
    <property type="nucleotide sequence ID" value="NZ_BAABIL010000448.1"/>
</dbReference>
<keyword evidence="2" id="KW-1003">Cell membrane</keyword>
<protein>
    <submittedName>
        <fullName evidence="13">COX15/CtaA family protein</fullName>
    </submittedName>
</protein>
<keyword evidence="14" id="KW-1185">Reference proteome</keyword>
<feature type="transmembrane region" description="Helical" evidence="12">
    <location>
        <begin position="138"/>
        <end position="160"/>
    </location>
</feature>
<evidence type="ECO:0000256" key="7">
    <source>
        <dbReference type="ARBA" id="ARBA00023004"/>
    </source>
</evidence>
<feature type="transmembrane region" description="Helical" evidence="12">
    <location>
        <begin position="111"/>
        <end position="132"/>
    </location>
</feature>
<keyword evidence="5 12" id="KW-1133">Transmembrane helix</keyword>